<accession>A0A3N4L3L0</accession>
<keyword evidence="1" id="KW-1133">Transmembrane helix</keyword>
<sequence>MWAERCVVTHLQYLSVPTVEYLAHLHILLSTVRTLVVHFQERDCRDVVGNYLVPGGYLFSFMLMLFLDFYIISQYIRRVQRYDVEKRGLGKR</sequence>
<keyword evidence="3" id="KW-1185">Reference proteome</keyword>
<dbReference type="EMBL" id="ML119110">
    <property type="protein sequence ID" value="RPB16079.1"/>
    <property type="molecule type" value="Genomic_DNA"/>
</dbReference>
<evidence type="ECO:0000313" key="3">
    <source>
        <dbReference type="Proteomes" id="UP000277580"/>
    </source>
</evidence>
<gene>
    <name evidence="2" type="ORF">P167DRAFT_347975</name>
</gene>
<keyword evidence="1" id="KW-0472">Membrane</keyword>
<keyword evidence="1" id="KW-0812">Transmembrane</keyword>
<dbReference type="InParanoid" id="A0A3N4L3L0"/>
<organism evidence="2 3">
    <name type="scientific">Morchella conica CCBAS932</name>
    <dbReference type="NCBI Taxonomy" id="1392247"/>
    <lineage>
        <taxon>Eukaryota</taxon>
        <taxon>Fungi</taxon>
        <taxon>Dikarya</taxon>
        <taxon>Ascomycota</taxon>
        <taxon>Pezizomycotina</taxon>
        <taxon>Pezizomycetes</taxon>
        <taxon>Pezizales</taxon>
        <taxon>Morchellaceae</taxon>
        <taxon>Morchella</taxon>
    </lineage>
</organism>
<feature type="transmembrane region" description="Helical" evidence="1">
    <location>
        <begin position="21"/>
        <end position="39"/>
    </location>
</feature>
<evidence type="ECO:0000313" key="2">
    <source>
        <dbReference type="EMBL" id="RPB16079.1"/>
    </source>
</evidence>
<evidence type="ECO:0000256" key="1">
    <source>
        <dbReference type="SAM" id="Phobius"/>
    </source>
</evidence>
<proteinExistence type="predicted"/>
<name>A0A3N4L3L0_9PEZI</name>
<reference evidence="2 3" key="1">
    <citation type="journal article" date="2018" name="Nat. Ecol. Evol.">
        <title>Pezizomycetes genomes reveal the molecular basis of ectomycorrhizal truffle lifestyle.</title>
        <authorList>
            <person name="Murat C."/>
            <person name="Payen T."/>
            <person name="Noel B."/>
            <person name="Kuo A."/>
            <person name="Morin E."/>
            <person name="Chen J."/>
            <person name="Kohler A."/>
            <person name="Krizsan K."/>
            <person name="Balestrini R."/>
            <person name="Da Silva C."/>
            <person name="Montanini B."/>
            <person name="Hainaut M."/>
            <person name="Levati E."/>
            <person name="Barry K.W."/>
            <person name="Belfiori B."/>
            <person name="Cichocki N."/>
            <person name="Clum A."/>
            <person name="Dockter R.B."/>
            <person name="Fauchery L."/>
            <person name="Guy J."/>
            <person name="Iotti M."/>
            <person name="Le Tacon F."/>
            <person name="Lindquist E.A."/>
            <person name="Lipzen A."/>
            <person name="Malagnac F."/>
            <person name="Mello A."/>
            <person name="Molinier V."/>
            <person name="Miyauchi S."/>
            <person name="Poulain J."/>
            <person name="Riccioni C."/>
            <person name="Rubini A."/>
            <person name="Sitrit Y."/>
            <person name="Splivallo R."/>
            <person name="Traeger S."/>
            <person name="Wang M."/>
            <person name="Zifcakova L."/>
            <person name="Wipf D."/>
            <person name="Zambonelli A."/>
            <person name="Paolocci F."/>
            <person name="Nowrousian M."/>
            <person name="Ottonello S."/>
            <person name="Baldrian P."/>
            <person name="Spatafora J.W."/>
            <person name="Henrissat B."/>
            <person name="Nagy L.G."/>
            <person name="Aury J.M."/>
            <person name="Wincker P."/>
            <person name="Grigoriev I.V."/>
            <person name="Bonfante P."/>
            <person name="Martin F.M."/>
        </authorList>
    </citation>
    <scope>NUCLEOTIDE SEQUENCE [LARGE SCALE GENOMIC DNA]</scope>
    <source>
        <strain evidence="2 3">CCBAS932</strain>
    </source>
</reference>
<protein>
    <submittedName>
        <fullName evidence="2">Uncharacterized protein</fullName>
    </submittedName>
</protein>
<dbReference type="Proteomes" id="UP000277580">
    <property type="component" value="Unassembled WGS sequence"/>
</dbReference>
<feature type="transmembrane region" description="Helical" evidence="1">
    <location>
        <begin position="51"/>
        <end position="72"/>
    </location>
</feature>
<dbReference type="AlphaFoldDB" id="A0A3N4L3L0"/>